<reference evidence="2" key="1">
    <citation type="journal article" date="2024" name="Proc. Natl. Acad. Sci. U.S.A.">
        <title>Extraordinary preservation of gene collinearity over three hundred million years revealed in homosporous lycophytes.</title>
        <authorList>
            <person name="Li C."/>
            <person name="Wickell D."/>
            <person name="Kuo L.Y."/>
            <person name="Chen X."/>
            <person name="Nie B."/>
            <person name="Liao X."/>
            <person name="Peng D."/>
            <person name="Ji J."/>
            <person name="Jenkins J."/>
            <person name="Williams M."/>
            <person name="Shu S."/>
            <person name="Plott C."/>
            <person name="Barry K."/>
            <person name="Rajasekar S."/>
            <person name="Grimwood J."/>
            <person name="Han X."/>
            <person name="Sun S."/>
            <person name="Hou Z."/>
            <person name="He W."/>
            <person name="Dai G."/>
            <person name="Sun C."/>
            <person name="Schmutz J."/>
            <person name="Leebens-Mack J.H."/>
            <person name="Li F.W."/>
            <person name="Wang L."/>
        </authorList>
    </citation>
    <scope>NUCLEOTIDE SEQUENCE [LARGE SCALE GENOMIC DNA]</scope>
    <source>
        <strain evidence="2">cv. PW_Plant_1</strain>
    </source>
</reference>
<sequence length="1089" mass="121147">MAAFCTLLLLGLIVAAAGRSMQAMREADHQNNPLWSPNNAAGGDSGGMMWEVSNGLAANHGFKSNYSRSSEVLSICNDAAVSGKLIDPLPEEEAGDPRVIIEHELSFLNGDWKQLQGNSPLMPFIRKGRSKELDVEEEAAWISSFWITDVNVKKAEVRKGSLKVSGVLQLAILQGYGGTSLMGLTSGQGFRSHPGFSLLSIFMEGVFSQTNEERTICMLGCTSLPVRSSNTSIDWQRLDGSLSSSHQCNLMLQIHYPKTMTLRSSAIRGVLRSLAEPGASMYFDPIKLSSQLGPYAVYHFMITSGSFVGQTCKDSSHFAPVDREKVYRGTAFCSIFSQFVHQNALQIHDGSGGTRLLVQDVRCIDFQATDGERFANVSAILRKVTVGEDQSLAMQRTGVDDHALVVDGVWRSSVGVLCMAGCQNPTSDTEDSEECFAKVGITIPVLISLHQQSLLLLNISDTRRRPRSSLSGLYFLPINIDGEVHPDVLKKLHYEYGKISEAEAMISWKEATGLSLTSKLGPKFLIYPSMKLGYHTLSRALSVYSSIMWIKSNQRELQSRGYLSFQPIAINDFICIDSSQSEGAPGDKDHSSHGKQVKPSEWTAYEETSNTSYIEEQDDHERMKKGDSMVKVAARLMITSGGDITPMNTISAEGVYNPKTGSMHLAGCRIDGGEDVDCRVEIVVQYPAMNVRWLINPSVNFYIRNSSDKQETQLKAAAFSFYEDIAVKQIISEKSMEGILIMTSLTLTVVCISSQLVQTRWKNPSLPFVSQVMLVVQATGYMISVTTGAEGLLSRMLHERFDQQSSQFAMEAEMEGEWTGFISYTVKLLNLVTFMLVTFLFQSVRKARVAMANNRLHDPQKPPQERRVIVIFALIHAVGFLIMLAAKYIILHRDDGSKPKMTRWQAGWEGGIANDSFWFKQMKNYAVVVQDLFLLPQVIAGFIWDMQGKPLRYLYYLGLTILRLLPHVYDLLRSSVLSSQVSHLKDEVLVNDSGVELMDHSQFSGDIPIAVLALLLVVAVFFQQTSVARRWRKAVLRSSSSKLLRFGSRISMYERLPSRAFEAELMPTQDPPTIDKKSYSDLSHDRVRA</sequence>
<dbReference type="Proteomes" id="UP001162992">
    <property type="component" value="Chromosome 15"/>
</dbReference>
<keyword evidence="2" id="KW-1185">Reference proteome</keyword>
<organism evidence="1 2">
    <name type="scientific">Diphasiastrum complanatum</name>
    <name type="common">Issler's clubmoss</name>
    <name type="synonym">Lycopodium complanatum</name>
    <dbReference type="NCBI Taxonomy" id="34168"/>
    <lineage>
        <taxon>Eukaryota</taxon>
        <taxon>Viridiplantae</taxon>
        <taxon>Streptophyta</taxon>
        <taxon>Embryophyta</taxon>
        <taxon>Tracheophyta</taxon>
        <taxon>Lycopodiopsida</taxon>
        <taxon>Lycopodiales</taxon>
        <taxon>Lycopodiaceae</taxon>
        <taxon>Lycopodioideae</taxon>
        <taxon>Diphasiastrum</taxon>
    </lineage>
</organism>
<proteinExistence type="predicted"/>
<gene>
    <name evidence="1" type="ORF">O6H91_15G088100</name>
</gene>
<protein>
    <submittedName>
        <fullName evidence="1">Uncharacterized protein</fullName>
    </submittedName>
</protein>
<name>A0ACC2BL90_DIPCM</name>
<dbReference type="EMBL" id="CM055106">
    <property type="protein sequence ID" value="KAJ7530289.1"/>
    <property type="molecule type" value="Genomic_DNA"/>
</dbReference>
<evidence type="ECO:0000313" key="1">
    <source>
        <dbReference type="EMBL" id="KAJ7530289.1"/>
    </source>
</evidence>
<comment type="caution">
    <text evidence="1">The sequence shown here is derived from an EMBL/GenBank/DDBJ whole genome shotgun (WGS) entry which is preliminary data.</text>
</comment>
<accession>A0ACC2BL90</accession>
<evidence type="ECO:0000313" key="2">
    <source>
        <dbReference type="Proteomes" id="UP001162992"/>
    </source>
</evidence>